<dbReference type="CTD" id="34065"/>
<keyword evidence="5" id="KW-0834">Unfolded protein response</keyword>
<keyword evidence="9" id="KW-1185">Reference proteome</keyword>
<dbReference type="GO" id="GO:0030968">
    <property type="term" value="P:endoplasmic reticulum unfolded protein response"/>
    <property type="evidence" value="ECO:0007669"/>
    <property type="project" value="TreeGrafter"/>
</dbReference>
<evidence type="ECO:0000256" key="2">
    <source>
        <dbReference type="ARBA" id="ARBA00022692"/>
    </source>
</evidence>
<dbReference type="PROSITE" id="PS50053">
    <property type="entry name" value="UBIQUITIN_2"/>
    <property type="match status" value="1"/>
</dbReference>
<dbReference type="CDD" id="cd01790">
    <property type="entry name" value="Ubl_HERP"/>
    <property type="match status" value="1"/>
</dbReference>
<feature type="transmembrane region" description="Helical" evidence="7">
    <location>
        <begin position="274"/>
        <end position="292"/>
    </location>
</feature>
<dbReference type="GO" id="GO:0016020">
    <property type="term" value="C:membrane"/>
    <property type="evidence" value="ECO:0007669"/>
    <property type="project" value="UniProtKB-SubCell"/>
</dbReference>
<dbReference type="KEGG" id="ccal:108629734"/>
<comment type="subcellular location">
    <subcellularLocation>
        <location evidence="1">Membrane</location>
    </subcellularLocation>
</comment>
<dbReference type="RefSeq" id="XP_017888058.1">
    <property type="nucleotide sequence ID" value="XM_018032569.2"/>
</dbReference>
<dbReference type="FunFam" id="3.10.20.90:FF:000046">
    <property type="entry name" value="Homocysteine-responsive endoplasmic reticulum-resident ubiquitin-like domain member 2 protein"/>
    <property type="match status" value="1"/>
</dbReference>
<dbReference type="InterPro" id="IPR039751">
    <property type="entry name" value="HERPUD1/2"/>
</dbReference>
<proteinExistence type="predicted"/>
<evidence type="ECO:0000256" key="5">
    <source>
        <dbReference type="ARBA" id="ARBA00023230"/>
    </source>
</evidence>
<evidence type="ECO:0000256" key="6">
    <source>
        <dbReference type="SAM" id="MobiDB-lite"/>
    </source>
</evidence>
<name>A0AAJ7NC75_9HYME</name>
<evidence type="ECO:0000256" key="3">
    <source>
        <dbReference type="ARBA" id="ARBA00022989"/>
    </source>
</evidence>
<evidence type="ECO:0000313" key="9">
    <source>
        <dbReference type="Proteomes" id="UP000694925"/>
    </source>
</evidence>
<protein>
    <submittedName>
        <fullName evidence="10">Homocysteine-responsive endoplasmic reticulum-resident ubiquitin-like domain member 2 protein</fullName>
    </submittedName>
</protein>
<reference evidence="10" key="1">
    <citation type="submission" date="2025-08" db="UniProtKB">
        <authorList>
            <consortium name="RefSeq"/>
        </authorList>
    </citation>
    <scope>IDENTIFICATION</scope>
    <source>
        <tissue evidence="10">Whole body</tissue>
    </source>
</reference>
<evidence type="ECO:0000256" key="7">
    <source>
        <dbReference type="SAM" id="Phobius"/>
    </source>
</evidence>
<dbReference type="InterPro" id="IPR029071">
    <property type="entry name" value="Ubiquitin-like_domsf"/>
</dbReference>
<gene>
    <name evidence="10" type="primary">LOC108629734</name>
</gene>
<keyword evidence="2 7" id="KW-0812">Transmembrane</keyword>
<dbReference type="InterPro" id="IPR000626">
    <property type="entry name" value="Ubiquitin-like_dom"/>
</dbReference>
<feature type="region of interest" description="Disordered" evidence="6">
    <location>
        <begin position="195"/>
        <end position="238"/>
    </location>
</feature>
<dbReference type="Proteomes" id="UP000694925">
    <property type="component" value="Unplaced"/>
</dbReference>
<dbReference type="Gene3D" id="3.10.20.90">
    <property type="entry name" value="Phosphatidylinositol 3-kinase Catalytic Subunit, Chain A, domain 1"/>
    <property type="match status" value="1"/>
</dbReference>
<accession>A0AAJ7NC75</accession>
<dbReference type="GeneID" id="108629734"/>
<evidence type="ECO:0000256" key="1">
    <source>
        <dbReference type="ARBA" id="ARBA00004370"/>
    </source>
</evidence>
<evidence type="ECO:0000313" key="10">
    <source>
        <dbReference type="RefSeq" id="XP_017888058.1"/>
    </source>
</evidence>
<keyword evidence="3 7" id="KW-1133">Transmembrane helix</keyword>
<sequence length="381" mass="42917">MDGTAVKVIVKAPNQQIKDQIVNCDIGWSVGQLKEHLSDVYPSKPERASQKLIYSGQLLNDSAYLKDVLRHCDGQENQTYIVHLVCAMQKTPANKTVTGQPVENTNVTARSTTEQSRLNSGNNVQNQSQNVNNIAMQHAPAQLYSTQYYDPRNSQQMAWMQQAYTHYFTQYMQLMAAQGIQLQTSIPYVQQTNINTNDSVQNPHANNLNNNNNVGDEQQQQQQPAAQEADANGGNNGVGDDGAFNRDWLDVSYMLSRIIVLFTIVYFYSSPLRFLIVTFLGFAMYLYQGGFFRVQPILLPENNNARVDRMENNNQMQLQNEAPAPQPVVQQQNGPVPTIQAEARTNANEEHEEERPGALAFTWTFFSTFFASLIPDQPNVI</sequence>
<evidence type="ECO:0000259" key="8">
    <source>
        <dbReference type="PROSITE" id="PS50053"/>
    </source>
</evidence>
<dbReference type="SUPFAM" id="SSF54236">
    <property type="entry name" value="Ubiquitin-like"/>
    <property type="match status" value="1"/>
</dbReference>
<feature type="compositionally biased region" description="Low complexity" evidence="6">
    <location>
        <begin position="200"/>
        <end position="233"/>
    </location>
</feature>
<dbReference type="AlphaFoldDB" id="A0AAJ7NC75"/>
<keyword evidence="4 7" id="KW-0472">Membrane</keyword>
<evidence type="ECO:0000256" key="4">
    <source>
        <dbReference type="ARBA" id="ARBA00023136"/>
    </source>
</evidence>
<organism evidence="9 10">
    <name type="scientific">Ceratina calcarata</name>
    <dbReference type="NCBI Taxonomy" id="156304"/>
    <lineage>
        <taxon>Eukaryota</taxon>
        <taxon>Metazoa</taxon>
        <taxon>Ecdysozoa</taxon>
        <taxon>Arthropoda</taxon>
        <taxon>Hexapoda</taxon>
        <taxon>Insecta</taxon>
        <taxon>Pterygota</taxon>
        <taxon>Neoptera</taxon>
        <taxon>Endopterygota</taxon>
        <taxon>Hymenoptera</taxon>
        <taxon>Apocrita</taxon>
        <taxon>Aculeata</taxon>
        <taxon>Apoidea</taxon>
        <taxon>Anthophila</taxon>
        <taxon>Apidae</taxon>
        <taxon>Ceratina</taxon>
        <taxon>Zadontomerus</taxon>
    </lineage>
</organism>
<dbReference type="PANTHER" id="PTHR12943">
    <property type="entry name" value="HOMOCYSTEINE-RESPONSIVE ENDOPLASMIC RETICULUM-RESIDENT UNIQUITIN-LIKE DOMAIN HERPUD PROTEIN FAMILY MEMBER"/>
    <property type="match status" value="1"/>
</dbReference>
<feature type="domain" description="Ubiquitin-like" evidence="8">
    <location>
        <begin position="6"/>
        <end position="67"/>
    </location>
</feature>
<dbReference type="PANTHER" id="PTHR12943:SF27">
    <property type="entry name" value="HOMOCYSTEINE-INDUCED ENDOPLASMIC RETICULUM PROTEIN, ISOFORM A"/>
    <property type="match status" value="1"/>
</dbReference>